<feature type="domain" description="Berberine/berberine-like" evidence="9">
    <location>
        <begin position="378"/>
        <end position="441"/>
    </location>
</feature>
<evidence type="ECO:0000259" key="8">
    <source>
        <dbReference type="Pfam" id="PF01565"/>
    </source>
</evidence>
<dbReference type="InterPro" id="IPR006094">
    <property type="entry name" value="Oxid_FAD_bind_N"/>
</dbReference>
<keyword evidence="6" id="KW-0325">Glycoprotein</keyword>
<sequence length="443" mass="50566">MVAKLSNSRSMFLMLVIFSMISPQFHLVSSDNHHSSSSILEKFIHCLSHELQPNNSVLESLLHFPSNNSSSYESIWESRIENIRFLKTSSFDRKKPLAIITPESYSQIQNIVRCCRQSGLRIRSRSGGHDYEGSSYVSSFSNNSPPFVMVDLRKNLRSLEQGAIDLIHKWQEVAHKAHEDLLLSVVLSSSGGSTVAQTTATFRSLFLGRADDLVKMMEEIFPEIGLRKQDCEEMSWIESILRFSSFPKGVTIDALKDGVPPLPPLYFKGKVDLVYKPIPCEALEELWKRCSSSGTTTTVTPPIMHFELHPYGGKMDEISKSETPFPHRKGVLYEILYIVAWLDQGENNANGESYMNWLRRLYEFMAPFVSTEPRGAIVNVRDFDLGINVEDYDDNDHHISTYSKAYKTWGSRYFGKNFRRLAIVKGEVDPENFFFFEQSIPPL</sequence>
<feature type="domain" description="FAD linked oxidase N-terminal" evidence="8">
    <location>
        <begin position="96"/>
        <end position="158"/>
    </location>
</feature>
<feature type="signal peptide" evidence="7">
    <location>
        <begin position="1"/>
        <end position="30"/>
    </location>
</feature>
<proteinExistence type="predicted"/>
<evidence type="ECO:0000256" key="2">
    <source>
        <dbReference type="ARBA" id="ARBA00022589"/>
    </source>
</evidence>
<dbReference type="GO" id="GO:0016491">
    <property type="term" value="F:oxidoreductase activity"/>
    <property type="evidence" value="ECO:0007669"/>
    <property type="project" value="InterPro"/>
</dbReference>
<evidence type="ECO:0000259" key="9">
    <source>
        <dbReference type="Pfam" id="PF08031"/>
    </source>
</evidence>
<organism evidence="10 11">
    <name type="scientific">Oldenlandia corymbosa var. corymbosa</name>
    <dbReference type="NCBI Taxonomy" id="529605"/>
    <lineage>
        <taxon>Eukaryota</taxon>
        <taxon>Viridiplantae</taxon>
        <taxon>Streptophyta</taxon>
        <taxon>Embryophyta</taxon>
        <taxon>Tracheophyta</taxon>
        <taxon>Spermatophyta</taxon>
        <taxon>Magnoliopsida</taxon>
        <taxon>eudicotyledons</taxon>
        <taxon>Gunneridae</taxon>
        <taxon>Pentapetalae</taxon>
        <taxon>asterids</taxon>
        <taxon>lamiids</taxon>
        <taxon>Gentianales</taxon>
        <taxon>Rubiaceae</taxon>
        <taxon>Rubioideae</taxon>
        <taxon>Spermacoceae</taxon>
        <taxon>Hedyotis-Oldenlandia complex</taxon>
        <taxon>Oldenlandia</taxon>
    </lineage>
</organism>
<dbReference type="InterPro" id="IPR036318">
    <property type="entry name" value="FAD-bd_PCMH-like_sf"/>
</dbReference>
<feature type="chain" id="PRO_5043841418" evidence="7">
    <location>
        <begin position="31"/>
        <end position="443"/>
    </location>
</feature>
<evidence type="ECO:0000256" key="6">
    <source>
        <dbReference type="ARBA" id="ARBA00023180"/>
    </source>
</evidence>
<keyword evidence="5" id="KW-0274">FAD</keyword>
<dbReference type="Pfam" id="PF08031">
    <property type="entry name" value="BBE"/>
    <property type="match status" value="1"/>
</dbReference>
<dbReference type="Gene3D" id="3.40.462.20">
    <property type="match status" value="1"/>
</dbReference>
<dbReference type="PANTHER" id="PTHR32448">
    <property type="entry name" value="OS08G0158400 PROTEIN"/>
    <property type="match status" value="1"/>
</dbReference>
<dbReference type="Proteomes" id="UP001161247">
    <property type="component" value="Chromosome 1"/>
</dbReference>
<keyword evidence="2" id="KW-0017">Alkaloid metabolism</keyword>
<dbReference type="AlphaFoldDB" id="A0AAV1C5S8"/>
<keyword evidence="4 7" id="KW-0732">Signal</keyword>
<evidence type="ECO:0000256" key="1">
    <source>
        <dbReference type="ARBA" id="ARBA00004913"/>
    </source>
</evidence>
<evidence type="ECO:0000313" key="10">
    <source>
        <dbReference type="EMBL" id="CAI9090009.1"/>
    </source>
</evidence>
<reference evidence="10" key="1">
    <citation type="submission" date="2023-03" db="EMBL/GenBank/DDBJ databases">
        <authorList>
            <person name="Julca I."/>
        </authorList>
    </citation>
    <scope>NUCLEOTIDE SEQUENCE</scope>
</reference>
<dbReference type="InterPro" id="IPR016167">
    <property type="entry name" value="FAD-bd_PCMH_sub1"/>
</dbReference>
<evidence type="ECO:0000313" key="11">
    <source>
        <dbReference type="Proteomes" id="UP001161247"/>
    </source>
</evidence>
<evidence type="ECO:0000256" key="7">
    <source>
        <dbReference type="SAM" id="SignalP"/>
    </source>
</evidence>
<protein>
    <submittedName>
        <fullName evidence="10">OLC1v1024684C1</fullName>
    </submittedName>
</protein>
<gene>
    <name evidence="10" type="ORF">OLC1_LOCUS2255</name>
</gene>
<dbReference type="Gene3D" id="3.30.43.10">
    <property type="entry name" value="Uridine Diphospho-n-acetylenolpyruvylglucosamine Reductase, domain 2"/>
    <property type="match status" value="1"/>
</dbReference>
<evidence type="ECO:0000256" key="5">
    <source>
        <dbReference type="ARBA" id="ARBA00022827"/>
    </source>
</evidence>
<dbReference type="Pfam" id="PF01565">
    <property type="entry name" value="FAD_binding_4"/>
    <property type="match status" value="1"/>
</dbReference>
<keyword evidence="3" id="KW-0285">Flavoprotein</keyword>
<name>A0AAV1C5S8_OLDCO</name>
<dbReference type="GO" id="GO:0050660">
    <property type="term" value="F:flavin adenine dinucleotide binding"/>
    <property type="evidence" value="ECO:0007669"/>
    <property type="project" value="InterPro"/>
</dbReference>
<accession>A0AAV1C5S8</accession>
<evidence type="ECO:0000256" key="3">
    <source>
        <dbReference type="ARBA" id="ARBA00022630"/>
    </source>
</evidence>
<comment type="pathway">
    <text evidence="1">Alkaloid biosynthesis.</text>
</comment>
<evidence type="ECO:0000256" key="4">
    <source>
        <dbReference type="ARBA" id="ARBA00022729"/>
    </source>
</evidence>
<dbReference type="InterPro" id="IPR012951">
    <property type="entry name" value="BBE"/>
</dbReference>
<dbReference type="EMBL" id="OX459118">
    <property type="protein sequence ID" value="CAI9090009.1"/>
    <property type="molecule type" value="Genomic_DNA"/>
</dbReference>
<keyword evidence="11" id="KW-1185">Reference proteome</keyword>
<dbReference type="SUPFAM" id="SSF56176">
    <property type="entry name" value="FAD-binding/transporter-associated domain-like"/>
    <property type="match status" value="1"/>
</dbReference>